<gene>
    <name evidence="1" type="ORF">DPMN_017933</name>
</gene>
<accession>A0A9D4NCC0</accession>
<evidence type="ECO:0000313" key="1">
    <source>
        <dbReference type="EMBL" id="KAH3893782.1"/>
    </source>
</evidence>
<dbReference type="EMBL" id="JAIWYP010000001">
    <property type="protein sequence ID" value="KAH3893782.1"/>
    <property type="molecule type" value="Genomic_DNA"/>
</dbReference>
<organism evidence="1 2">
    <name type="scientific">Dreissena polymorpha</name>
    <name type="common">Zebra mussel</name>
    <name type="synonym">Mytilus polymorpha</name>
    <dbReference type="NCBI Taxonomy" id="45954"/>
    <lineage>
        <taxon>Eukaryota</taxon>
        <taxon>Metazoa</taxon>
        <taxon>Spiralia</taxon>
        <taxon>Lophotrochozoa</taxon>
        <taxon>Mollusca</taxon>
        <taxon>Bivalvia</taxon>
        <taxon>Autobranchia</taxon>
        <taxon>Heteroconchia</taxon>
        <taxon>Euheterodonta</taxon>
        <taxon>Imparidentia</taxon>
        <taxon>Neoheterodontei</taxon>
        <taxon>Myida</taxon>
        <taxon>Dreissenoidea</taxon>
        <taxon>Dreissenidae</taxon>
        <taxon>Dreissena</taxon>
    </lineage>
</organism>
<name>A0A9D4NCC0_DREPO</name>
<comment type="caution">
    <text evidence="1">The sequence shown here is derived from an EMBL/GenBank/DDBJ whole genome shotgun (WGS) entry which is preliminary data.</text>
</comment>
<keyword evidence="2" id="KW-1185">Reference proteome</keyword>
<sequence>MSQAKQSVLPDLSPISNLPLSPFLQQSSPAQPFRVTPLQTFHHQLITYVTLSVCIGPLQQLIDISEHQQTP</sequence>
<evidence type="ECO:0000313" key="2">
    <source>
        <dbReference type="Proteomes" id="UP000828390"/>
    </source>
</evidence>
<protein>
    <submittedName>
        <fullName evidence="1">Uncharacterized protein</fullName>
    </submittedName>
</protein>
<dbReference type="Proteomes" id="UP000828390">
    <property type="component" value="Unassembled WGS sequence"/>
</dbReference>
<reference evidence="1" key="2">
    <citation type="submission" date="2020-11" db="EMBL/GenBank/DDBJ databases">
        <authorList>
            <person name="McCartney M.A."/>
            <person name="Auch B."/>
            <person name="Kono T."/>
            <person name="Mallez S."/>
            <person name="Becker A."/>
            <person name="Gohl D.M."/>
            <person name="Silverstein K.A.T."/>
            <person name="Koren S."/>
            <person name="Bechman K.B."/>
            <person name="Herman A."/>
            <person name="Abrahante J.E."/>
            <person name="Garbe J."/>
        </authorList>
    </citation>
    <scope>NUCLEOTIDE SEQUENCE</scope>
    <source>
        <strain evidence="1">Duluth1</strain>
        <tissue evidence="1">Whole animal</tissue>
    </source>
</reference>
<dbReference type="AlphaFoldDB" id="A0A9D4NCC0"/>
<reference evidence="1" key="1">
    <citation type="journal article" date="2019" name="bioRxiv">
        <title>The Genome of the Zebra Mussel, Dreissena polymorpha: A Resource for Invasive Species Research.</title>
        <authorList>
            <person name="McCartney M.A."/>
            <person name="Auch B."/>
            <person name="Kono T."/>
            <person name="Mallez S."/>
            <person name="Zhang Y."/>
            <person name="Obille A."/>
            <person name="Becker A."/>
            <person name="Abrahante J.E."/>
            <person name="Garbe J."/>
            <person name="Badalamenti J.P."/>
            <person name="Herman A."/>
            <person name="Mangelson H."/>
            <person name="Liachko I."/>
            <person name="Sullivan S."/>
            <person name="Sone E.D."/>
            <person name="Koren S."/>
            <person name="Silverstein K.A.T."/>
            <person name="Beckman K.B."/>
            <person name="Gohl D.M."/>
        </authorList>
    </citation>
    <scope>NUCLEOTIDE SEQUENCE</scope>
    <source>
        <strain evidence="1">Duluth1</strain>
        <tissue evidence="1">Whole animal</tissue>
    </source>
</reference>
<proteinExistence type="predicted"/>